<dbReference type="AlphaFoldDB" id="A0A518GCD8"/>
<dbReference type="Proteomes" id="UP000318017">
    <property type="component" value="Chromosome"/>
</dbReference>
<evidence type="ECO:0000313" key="1">
    <source>
        <dbReference type="EMBL" id="QDV26259.1"/>
    </source>
</evidence>
<name>A0A518GCD8_9BACT</name>
<dbReference type="Pfam" id="PF09492">
    <property type="entry name" value="Pec_lyase"/>
    <property type="match status" value="1"/>
</dbReference>
<dbReference type="EMBL" id="CP036298">
    <property type="protein sequence ID" value="QDV26259.1"/>
    <property type="molecule type" value="Genomic_DNA"/>
</dbReference>
<dbReference type="SUPFAM" id="SSF81853">
    <property type="entry name" value="Family 10 polysaccharide lyase"/>
    <property type="match status" value="1"/>
</dbReference>
<keyword evidence="1" id="KW-0456">Lyase</keyword>
<dbReference type="InterPro" id="IPR012669">
    <property type="entry name" value="Pectate_lyase"/>
</dbReference>
<proteinExistence type="predicted"/>
<dbReference type="NCBIfam" id="TIGR02474">
    <property type="entry name" value="pec_lyase"/>
    <property type="match status" value="1"/>
</dbReference>
<keyword evidence="2" id="KW-1185">Reference proteome</keyword>
<reference evidence="1 2" key="1">
    <citation type="submission" date="2019-02" db="EMBL/GenBank/DDBJ databases">
        <title>Deep-cultivation of Planctomycetes and their phenomic and genomic characterization uncovers novel biology.</title>
        <authorList>
            <person name="Wiegand S."/>
            <person name="Jogler M."/>
            <person name="Boedeker C."/>
            <person name="Pinto D."/>
            <person name="Vollmers J."/>
            <person name="Rivas-Marin E."/>
            <person name="Kohn T."/>
            <person name="Peeters S.H."/>
            <person name="Heuer A."/>
            <person name="Rast P."/>
            <person name="Oberbeckmann S."/>
            <person name="Bunk B."/>
            <person name="Jeske O."/>
            <person name="Meyerdierks A."/>
            <person name="Storesund J.E."/>
            <person name="Kallscheuer N."/>
            <person name="Luecker S."/>
            <person name="Lage O.M."/>
            <person name="Pohl T."/>
            <person name="Merkel B.J."/>
            <person name="Hornburger P."/>
            <person name="Mueller R.-W."/>
            <person name="Bruemmer F."/>
            <person name="Labrenz M."/>
            <person name="Spormann A.M."/>
            <person name="Op den Camp H."/>
            <person name="Overmann J."/>
            <person name="Amann R."/>
            <person name="Jetten M.S.M."/>
            <person name="Mascher T."/>
            <person name="Medema M.H."/>
            <person name="Devos D.P."/>
            <person name="Kaster A.-K."/>
            <person name="Ovreas L."/>
            <person name="Rohde M."/>
            <person name="Galperin M.Y."/>
            <person name="Jogler C."/>
        </authorList>
    </citation>
    <scope>NUCLEOTIDE SEQUENCE [LARGE SCALE GENOMIC DNA]</scope>
    <source>
        <strain evidence="1 2">Q31a</strain>
    </source>
</reference>
<dbReference type="Gene3D" id="1.50.10.20">
    <property type="match status" value="1"/>
</dbReference>
<evidence type="ECO:0000313" key="2">
    <source>
        <dbReference type="Proteomes" id="UP000318017"/>
    </source>
</evidence>
<accession>A0A518GCD8</accession>
<dbReference type="GO" id="GO:0016829">
    <property type="term" value="F:lyase activity"/>
    <property type="evidence" value="ECO:0007669"/>
    <property type="project" value="UniProtKB-KW"/>
</dbReference>
<dbReference type="KEGG" id="ahel:Q31a_46310"/>
<sequence length="423" mass="48310">MLFFNPQFVRVGDCIDPTKARPMKFSLSKILLVVVHVCVCVSWLGMSIARAQPETQALRPIALNSFGSCISHWRNLRDENRFIHVEEGQPSYQASQVTEIVQNILLFQRANGGWPKDYDVTAVLTPEQRARVMGTRNREDASYDNDNLFSQVEYLARAVHQIDVPEWRLGCEKGIDFILRSQYSHGGFPQRFPKPHSYHAHVTFNDGVMIGILKVLQDAGHAAPHFQWLDQNRRKLAREAVERGITCILRCQIRTEGELTGWCQQHDEKTFAPRSARTFELASICPQETTAITRFLMAQQNPSPELVHSVDAAVAWLQRGALKGIRVEKVASTPESFLRHDTDFDVVVVNDSQAEPLWARHYEIGTNRPVFAGRDGIKKYALAEIERERRTGTPWYGGWPRALLESEYPRWKRDLSQRSSASE</sequence>
<gene>
    <name evidence="1" type="ORF">Q31a_46310</name>
</gene>
<protein>
    <submittedName>
        <fullName evidence="1">Pectic acid lyase</fullName>
    </submittedName>
</protein>
<organism evidence="1 2">
    <name type="scientific">Aureliella helgolandensis</name>
    <dbReference type="NCBI Taxonomy" id="2527968"/>
    <lineage>
        <taxon>Bacteria</taxon>
        <taxon>Pseudomonadati</taxon>
        <taxon>Planctomycetota</taxon>
        <taxon>Planctomycetia</taxon>
        <taxon>Pirellulales</taxon>
        <taxon>Pirellulaceae</taxon>
        <taxon>Aureliella</taxon>
    </lineage>
</organism>